<dbReference type="CDD" id="cd22157">
    <property type="entry name" value="F-box_AtFBW1-like"/>
    <property type="match status" value="1"/>
</dbReference>
<dbReference type="InterPro" id="IPR036047">
    <property type="entry name" value="F-box-like_dom_sf"/>
</dbReference>
<sequence length="541" mass="62664">MSNRRSHPLLEVTLPENVMFDVFSRLPVKTIITCKCVCKRWRGLVSDPYFVHLHLSRSSRDQEALMIVEYQDLAFCNPQEVALKWVEMEPEHEHLDTIKSLKLKQCEPRKAAGSFALFAVGSLNGLVLCWSMNDGSLYMFNPVLEEYMTFPPFPPAPLRWCFMSFGYGFGVSTAGEYKVVHILINPDDTAVEIQVHTLGTNHWRRPRQTPHNNLNSMKIQCCHGVYLNSHLYWLCDQGQIYDFDLSTETSDLLPYPLEAPGDNQEPKRMLGVLKGRLSYMCWCSSGGVEVWVRKEEESANWYKEISVISSFSQLRPWRPLCLIDGVKEGEVPINPPETAVWVVEIKVNTLGSGTDQWRSLRQTPNSLNLGRLKTPSVYLNSLLYWLIDDHIYHFDFSRVTPEYFHTLRLQGDNQESDRILGVLKGRLSCIYWCFSWETEVWVMKEESNWYKEITVIKPFIQLFPWRPLCLIDGLEGTSVLLVHVEFLDKSAAFLNTNKILIETPIFWINFSSIMTYRPSFVKLDNFGLERVHAMYNHNPHG</sequence>
<organism evidence="2 3">
    <name type="scientific">Deinandra increscens subsp. villosa</name>
    <dbReference type="NCBI Taxonomy" id="3103831"/>
    <lineage>
        <taxon>Eukaryota</taxon>
        <taxon>Viridiplantae</taxon>
        <taxon>Streptophyta</taxon>
        <taxon>Embryophyta</taxon>
        <taxon>Tracheophyta</taxon>
        <taxon>Spermatophyta</taxon>
        <taxon>Magnoliopsida</taxon>
        <taxon>eudicotyledons</taxon>
        <taxon>Gunneridae</taxon>
        <taxon>Pentapetalae</taxon>
        <taxon>asterids</taxon>
        <taxon>campanulids</taxon>
        <taxon>Asterales</taxon>
        <taxon>Asteraceae</taxon>
        <taxon>Asteroideae</taxon>
        <taxon>Heliantheae alliance</taxon>
        <taxon>Madieae</taxon>
        <taxon>Madiinae</taxon>
        <taxon>Deinandra</taxon>
    </lineage>
</organism>
<dbReference type="NCBIfam" id="TIGR01640">
    <property type="entry name" value="F_box_assoc_1"/>
    <property type="match status" value="2"/>
</dbReference>
<feature type="domain" description="F-box" evidence="1">
    <location>
        <begin position="8"/>
        <end position="53"/>
    </location>
</feature>
<dbReference type="SMART" id="SM00256">
    <property type="entry name" value="FBOX"/>
    <property type="match status" value="1"/>
</dbReference>
<evidence type="ECO:0000313" key="3">
    <source>
        <dbReference type="Proteomes" id="UP001408789"/>
    </source>
</evidence>
<dbReference type="PROSITE" id="PS50181">
    <property type="entry name" value="FBOX"/>
    <property type="match status" value="1"/>
</dbReference>
<accession>A0AAP0DR14</accession>
<dbReference type="PANTHER" id="PTHR31672:SF13">
    <property type="entry name" value="F-BOX PROTEIN CPR30-LIKE"/>
    <property type="match status" value="1"/>
</dbReference>
<comment type="caution">
    <text evidence="2">The sequence shown here is derived from an EMBL/GenBank/DDBJ whole genome shotgun (WGS) entry which is preliminary data.</text>
</comment>
<dbReference type="Proteomes" id="UP001408789">
    <property type="component" value="Unassembled WGS sequence"/>
</dbReference>
<dbReference type="Pfam" id="PF12937">
    <property type="entry name" value="F-box-like"/>
    <property type="match status" value="1"/>
</dbReference>
<dbReference type="InterPro" id="IPR050796">
    <property type="entry name" value="SCF_F-box_component"/>
</dbReference>
<dbReference type="SUPFAM" id="SSF81383">
    <property type="entry name" value="F-box domain"/>
    <property type="match status" value="1"/>
</dbReference>
<dbReference type="InterPro" id="IPR017451">
    <property type="entry name" value="F-box-assoc_interact_dom"/>
</dbReference>
<dbReference type="AlphaFoldDB" id="A0AAP0DR14"/>
<keyword evidence="3" id="KW-1185">Reference proteome</keyword>
<name>A0AAP0DR14_9ASTR</name>
<gene>
    <name evidence="2" type="ORF">SSX86_005699</name>
</gene>
<dbReference type="Pfam" id="PF07734">
    <property type="entry name" value="FBA_1"/>
    <property type="match status" value="2"/>
</dbReference>
<dbReference type="Gene3D" id="1.20.1280.50">
    <property type="match status" value="1"/>
</dbReference>
<evidence type="ECO:0000313" key="2">
    <source>
        <dbReference type="EMBL" id="KAK9077362.1"/>
    </source>
</evidence>
<dbReference type="InterPro" id="IPR006527">
    <property type="entry name" value="F-box-assoc_dom_typ1"/>
</dbReference>
<dbReference type="InterPro" id="IPR001810">
    <property type="entry name" value="F-box_dom"/>
</dbReference>
<dbReference type="PANTHER" id="PTHR31672">
    <property type="entry name" value="BNACNNG10540D PROTEIN"/>
    <property type="match status" value="1"/>
</dbReference>
<proteinExistence type="predicted"/>
<reference evidence="2 3" key="1">
    <citation type="submission" date="2024-04" db="EMBL/GenBank/DDBJ databases">
        <title>The reference genome of an endangered Asteraceae, Deinandra increscens subsp. villosa, native to the Central Coast of California.</title>
        <authorList>
            <person name="Guilliams M."/>
            <person name="Hasenstab-Lehman K."/>
            <person name="Meyer R."/>
            <person name="Mcevoy S."/>
        </authorList>
    </citation>
    <scope>NUCLEOTIDE SEQUENCE [LARGE SCALE GENOMIC DNA]</scope>
    <source>
        <tissue evidence="2">Leaf</tissue>
    </source>
</reference>
<evidence type="ECO:0000259" key="1">
    <source>
        <dbReference type="PROSITE" id="PS50181"/>
    </source>
</evidence>
<dbReference type="EMBL" id="JBCNJP010000007">
    <property type="protein sequence ID" value="KAK9077362.1"/>
    <property type="molecule type" value="Genomic_DNA"/>
</dbReference>
<protein>
    <recommendedName>
        <fullName evidence="1">F-box domain-containing protein</fullName>
    </recommendedName>
</protein>